<sequence>MALERSMGLGTLTFYGTGTILGAGIFVVVGEVVGEAGVLAPIAYLLAGLVAFTTALSFAEMGARVPDSGGPMEYAAKGFGREWLSGATGWMLIVANLVSAATIVTGFVSYLDTFIEVPGWMAKLGLVVAITGVSIAGMKQSAWFMTVTTLIGMATLLFVLWVTKDSLIAAPGKIVSADGLGTGAATGIFAGAFLAIYSFIGFGDMGQTAEEVKDVKKTLPRAMITSLIIVFAFYIAISLALVGSDDIEGIADARAPLVEAVTQEGWPKLPVAIASLFVIVNGALAQIVAASRMMMDMARDDRSVMPKQMERVSDRTNTPIRATVVSGAVVLALALFFPLETLASGTSLAILLVFVVVNAALWRLKRKSQPEDVPDMWLAVPILGTAFCALAVVGQVALWVLGIGGGGGH</sequence>
<evidence type="ECO:0000256" key="3">
    <source>
        <dbReference type="ARBA" id="ARBA00022692"/>
    </source>
</evidence>
<dbReference type="Gene3D" id="1.20.1740.10">
    <property type="entry name" value="Amino acid/polyamine transporter I"/>
    <property type="match status" value="1"/>
</dbReference>
<dbReference type="Pfam" id="PF13520">
    <property type="entry name" value="AA_permease_2"/>
    <property type="match status" value="1"/>
</dbReference>
<feature type="transmembrane region" description="Helical" evidence="6">
    <location>
        <begin position="222"/>
        <end position="242"/>
    </location>
</feature>
<feature type="transmembrane region" description="Helical" evidence="6">
    <location>
        <begin position="376"/>
        <end position="401"/>
    </location>
</feature>
<reference evidence="7 8" key="1">
    <citation type="submission" date="2023-08" db="EMBL/GenBank/DDBJ databases">
        <title>genomic of DY56.</title>
        <authorList>
            <person name="Wang Y."/>
        </authorList>
    </citation>
    <scope>NUCLEOTIDE SEQUENCE [LARGE SCALE GENOMIC DNA]</scope>
    <source>
        <strain evidence="7 8">DY56-A-20</strain>
    </source>
</reference>
<protein>
    <submittedName>
        <fullName evidence="7">Amino acid permease</fullName>
    </submittedName>
</protein>
<dbReference type="PIRSF" id="PIRSF006060">
    <property type="entry name" value="AA_transporter"/>
    <property type="match status" value="1"/>
</dbReference>
<evidence type="ECO:0000313" key="7">
    <source>
        <dbReference type="EMBL" id="MDP4539684.1"/>
    </source>
</evidence>
<evidence type="ECO:0000256" key="1">
    <source>
        <dbReference type="ARBA" id="ARBA00004141"/>
    </source>
</evidence>
<feature type="transmembrane region" description="Helical" evidence="6">
    <location>
        <begin position="345"/>
        <end position="364"/>
    </location>
</feature>
<proteinExistence type="predicted"/>
<keyword evidence="5 6" id="KW-0472">Membrane</keyword>
<feature type="transmembrane region" description="Helical" evidence="6">
    <location>
        <begin position="42"/>
        <end position="63"/>
    </location>
</feature>
<feature type="transmembrane region" description="Helical" evidence="6">
    <location>
        <begin position="12"/>
        <end position="30"/>
    </location>
</feature>
<dbReference type="Proteomes" id="UP001235664">
    <property type="component" value="Unassembled WGS sequence"/>
</dbReference>
<dbReference type="PANTHER" id="PTHR43243">
    <property type="entry name" value="INNER MEMBRANE TRANSPORTER YGJI-RELATED"/>
    <property type="match status" value="1"/>
</dbReference>
<feature type="transmembrane region" description="Helical" evidence="6">
    <location>
        <begin position="117"/>
        <end position="136"/>
    </location>
</feature>
<evidence type="ECO:0000256" key="6">
    <source>
        <dbReference type="SAM" id="Phobius"/>
    </source>
</evidence>
<keyword evidence="4 6" id="KW-1133">Transmembrane helix</keyword>
<evidence type="ECO:0000256" key="2">
    <source>
        <dbReference type="ARBA" id="ARBA00022448"/>
    </source>
</evidence>
<comment type="subcellular location">
    <subcellularLocation>
        <location evidence="1">Membrane</location>
        <topology evidence="1">Multi-pass membrane protein</topology>
    </subcellularLocation>
</comment>
<keyword evidence="8" id="KW-1185">Reference proteome</keyword>
<dbReference type="InterPro" id="IPR002293">
    <property type="entry name" value="AA/rel_permease1"/>
</dbReference>
<feature type="transmembrane region" description="Helical" evidence="6">
    <location>
        <begin position="319"/>
        <end position="339"/>
    </location>
</feature>
<organism evidence="7 8">
    <name type="scientific">Qipengyuania benthica</name>
    <dbReference type="NCBI Taxonomy" id="3067651"/>
    <lineage>
        <taxon>Bacteria</taxon>
        <taxon>Pseudomonadati</taxon>
        <taxon>Pseudomonadota</taxon>
        <taxon>Alphaproteobacteria</taxon>
        <taxon>Sphingomonadales</taxon>
        <taxon>Erythrobacteraceae</taxon>
        <taxon>Qipengyuania</taxon>
    </lineage>
</organism>
<name>A0ABT9H8N4_9SPHN</name>
<keyword evidence="3 6" id="KW-0812">Transmembrane</keyword>
<gene>
    <name evidence="7" type="ORF">Q9K01_08630</name>
</gene>
<dbReference type="PANTHER" id="PTHR43243:SF4">
    <property type="entry name" value="CATIONIC AMINO ACID TRANSPORTER 4"/>
    <property type="match status" value="1"/>
</dbReference>
<comment type="caution">
    <text evidence="7">The sequence shown here is derived from an EMBL/GenBank/DDBJ whole genome shotgun (WGS) entry which is preliminary data.</text>
</comment>
<feature type="transmembrane region" description="Helical" evidence="6">
    <location>
        <begin position="83"/>
        <end position="111"/>
    </location>
</feature>
<dbReference type="EMBL" id="JAVAIL010000002">
    <property type="protein sequence ID" value="MDP4539684.1"/>
    <property type="molecule type" value="Genomic_DNA"/>
</dbReference>
<evidence type="ECO:0000256" key="5">
    <source>
        <dbReference type="ARBA" id="ARBA00023136"/>
    </source>
</evidence>
<accession>A0ABT9H8N4</accession>
<feature type="transmembrane region" description="Helical" evidence="6">
    <location>
        <begin position="143"/>
        <end position="163"/>
    </location>
</feature>
<evidence type="ECO:0000313" key="8">
    <source>
        <dbReference type="Proteomes" id="UP001235664"/>
    </source>
</evidence>
<dbReference type="RefSeq" id="WP_305929801.1">
    <property type="nucleotide sequence ID" value="NZ_JAVAIL010000002.1"/>
</dbReference>
<feature type="transmembrane region" description="Helical" evidence="6">
    <location>
        <begin position="269"/>
        <end position="289"/>
    </location>
</feature>
<evidence type="ECO:0000256" key="4">
    <source>
        <dbReference type="ARBA" id="ARBA00022989"/>
    </source>
</evidence>
<keyword evidence="2" id="KW-0813">Transport</keyword>
<feature type="transmembrane region" description="Helical" evidence="6">
    <location>
        <begin position="183"/>
        <end position="202"/>
    </location>
</feature>